<sequence length="1044" mass="114294">MDPAHDPHAASAPFPTIPAAATHRQRVARPRRQGAPFRSDHPLTSSSSGRRLGGDTTSLAAGPGPRPSTAGGSRPSAFVFGADVTTSNRAAQEDPASPGSWGSPRAASFVFGSSAPGPSEMKRSSSLGSSGAPLCGLSAAAVEELILDDCSAKQIDDSRRNDSVLEVSILHVDDDMLSQTVGCESTETSSSFVGSAVNSAKCTGRNDSMEFPKDRGNSSVEHSLDEGYSTKDESELSVNRGNVEQDLFVFGECASARHDLSAPGDGICIKLHPSSGSVNRDAPHSRLHEFHETEKASNAAPFNIGSQDDIAKVSFTNLSDGMQTQSTIVATSRLDEYGSFDEKSFDHSSAPKDKGVIKTMSMNRRAVKPKKFSSARQVSSLQTVLAADSFSGKVIPESNFNLEQSGKAGLRLEDFGIYVGNSHPEEADATETTETSHDGTRLTFAANSESSGHSDLTFASSTFDQSKLCSQRRLNKKSSEGMPANNSKFVQSLPTSVMSLAHTEVSARQPNTGLAAQWTEYSKAEPTTVTCTRKENFGYQEDCENWRIRGNQAYAAGQLTKAEEYYTHGINSVSPNDASRKELMLCYSNRAATRISLGRMRDALSDCLKATEIDSSFLKAQVRAANCLLALGDVKEARKGFEMCLKSNDAASLNHKIIEEASDGLQKAQKVSSFILQSKEYLVKKEFDKIPSALQMITDALSISIHSDSLMKMKAEALLLLRRYEEVIRFCGETMHLAERNSVSMCLDEHPENINLDSYSSSVKSWRYYLITKSYFFMGKLEEAHQFLKKHEQATLAEYKCGKQFQQSVSSLSKTISELLRLKVAGNEAFQAGKYSEAVEHYTAALLSNTESLHFSAICFGNRAAAYQAMGHILDAIADCSLAMALDTSYCKVISRRASLYELIRDYSQAENDLRRLISLLEEQLQENMSTPSEKLDNVRNNLHRANLRLSALERDARKRNSLNIYLILGIEPSCSATDIKKAYRKAALRHHPDKAGNFLVRSENINDTVWTEIVNVIRRDADYLFKIIGKAYAILSDPTMKSK</sequence>
<proteinExistence type="predicted"/>
<evidence type="ECO:0000313" key="1">
    <source>
        <dbReference type="EnsemblPlants" id="AVESA.00010b.r2.3CG0487560.1.CDS"/>
    </source>
</evidence>
<organism evidence="1 2">
    <name type="scientific">Avena sativa</name>
    <name type="common">Oat</name>
    <dbReference type="NCBI Taxonomy" id="4498"/>
    <lineage>
        <taxon>Eukaryota</taxon>
        <taxon>Viridiplantae</taxon>
        <taxon>Streptophyta</taxon>
        <taxon>Embryophyta</taxon>
        <taxon>Tracheophyta</taxon>
        <taxon>Spermatophyta</taxon>
        <taxon>Magnoliopsida</taxon>
        <taxon>Liliopsida</taxon>
        <taxon>Poales</taxon>
        <taxon>Poaceae</taxon>
        <taxon>BOP clade</taxon>
        <taxon>Pooideae</taxon>
        <taxon>Poodae</taxon>
        <taxon>Poeae</taxon>
        <taxon>Poeae Chloroplast Group 1 (Aveneae type)</taxon>
        <taxon>Aveninae</taxon>
        <taxon>Avena</taxon>
    </lineage>
</organism>
<name>A0ACD5VNR5_AVESA</name>
<accession>A0ACD5VNR5</accession>
<dbReference type="EnsemblPlants" id="AVESA.00010b.r2.3CG0487560.1">
    <property type="protein sequence ID" value="AVESA.00010b.r2.3CG0487560.1.CDS"/>
    <property type="gene ID" value="AVESA.00010b.r2.3CG0487560"/>
</dbReference>
<keyword evidence="2" id="KW-1185">Reference proteome</keyword>
<evidence type="ECO:0000313" key="2">
    <source>
        <dbReference type="Proteomes" id="UP001732700"/>
    </source>
</evidence>
<protein>
    <submittedName>
        <fullName evidence="1">Uncharacterized protein</fullName>
    </submittedName>
</protein>
<reference evidence="1" key="1">
    <citation type="submission" date="2021-05" db="EMBL/GenBank/DDBJ databases">
        <authorList>
            <person name="Scholz U."/>
            <person name="Mascher M."/>
            <person name="Fiebig A."/>
        </authorList>
    </citation>
    <scope>NUCLEOTIDE SEQUENCE [LARGE SCALE GENOMIC DNA]</scope>
</reference>
<dbReference type="Proteomes" id="UP001732700">
    <property type="component" value="Chromosome 3C"/>
</dbReference>
<reference evidence="1" key="2">
    <citation type="submission" date="2025-09" db="UniProtKB">
        <authorList>
            <consortium name="EnsemblPlants"/>
        </authorList>
    </citation>
    <scope>IDENTIFICATION</scope>
</reference>